<evidence type="ECO:0000313" key="8">
    <source>
        <dbReference type="EMBL" id="CAB4890508.1"/>
    </source>
</evidence>
<dbReference type="Gene3D" id="3.40.50.300">
    <property type="entry name" value="P-loop containing nucleotide triphosphate hydrolases"/>
    <property type="match status" value="2"/>
</dbReference>
<evidence type="ECO:0000256" key="2">
    <source>
        <dbReference type="ARBA" id="ARBA00022741"/>
    </source>
</evidence>
<evidence type="ECO:0000256" key="6">
    <source>
        <dbReference type="ARBA" id="ARBA00048954"/>
    </source>
</evidence>
<evidence type="ECO:0000256" key="1">
    <source>
        <dbReference type="ARBA" id="ARBA00001966"/>
    </source>
</evidence>
<keyword evidence="2" id="KW-0547">Nucleotide-binding</keyword>
<dbReference type="InterPro" id="IPR006555">
    <property type="entry name" value="ATP-dep_Helicase_C"/>
</dbReference>
<reference evidence="8" key="1">
    <citation type="submission" date="2020-05" db="EMBL/GenBank/DDBJ databases">
        <authorList>
            <person name="Chiriac C."/>
            <person name="Salcher M."/>
            <person name="Ghai R."/>
            <person name="Kavagutti S V."/>
        </authorList>
    </citation>
    <scope>NUCLEOTIDE SEQUENCE</scope>
</reference>
<accession>A0A6J7F9L4</accession>
<organism evidence="8">
    <name type="scientific">freshwater metagenome</name>
    <dbReference type="NCBI Taxonomy" id="449393"/>
    <lineage>
        <taxon>unclassified sequences</taxon>
        <taxon>metagenomes</taxon>
        <taxon>ecological metagenomes</taxon>
    </lineage>
</organism>
<dbReference type="InterPro" id="IPR027417">
    <property type="entry name" value="P-loop_NTPase"/>
</dbReference>
<dbReference type="GO" id="GO:0043139">
    <property type="term" value="F:5'-3' DNA helicase activity"/>
    <property type="evidence" value="ECO:0007669"/>
    <property type="project" value="UniProtKB-EC"/>
</dbReference>
<protein>
    <recommendedName>
        <fullName evidence="5">DNA 5'-3' helicase</fullName>
        <ecNumber evidence="5">5.6.2.3</ecNumber>
    </recommendedName>
</protein>
<dbReference type="InterPro" id="IPR011545">
    <property type="entry name" value="DEAD/DEAH_box_helicase_dom"/>
</dbReference>
<name>A0A6J7F9L4_9ZZZZ</name>
<gene>
    <name evidence="8" type="ORF">UFOPK3495_00323</name>
</gene>
<dbReference type="GO" id="GO:0016818">
    <property type="term" value="F:hydrolase activity, acting on acid anhydrides, in phosphorus-containing anhydrides"/>
    <property type="evidence" value="ECO:0007669"/>
    <property type="project" value="InterPro"/>
</dbReference>
<dbReference type="SMART" id="SM00487">
    <property type="entry name" value="DEXDc"/>
    <property type="match status" value="1"/>
</dbReference>
<dbReference type="InterPro" id="IPR014013">
    <property type="entry name" value="Helic_SF1/SF2_ATP-bd_DinG/Rad3"/>
</dbReference>
<proteinExistence type="predicted"/>
<evidence type="ECO:0000256" key="5">
    <source>
        <dbReference type="ARBA" id="ARBA00044969"/>
    </source>
</evidence>
<evidence type="ECO:0000259" key="7">
    <source>
        <dbReference type="PROSITE" id="PS51193"/>
    </source>
</evidence>
<comment type="catalytic activity">
    <reaction evidence="6">
        <text>ATP + H2O = ADP + phosphate + H(+)</text>
        <dbReference type="Rhea" id="RHEA:13065"/>
        <dbReference type="ChEBI" id="CHEBI:15377"/>
        <dbReference type="ChEBI" id="CHEBI:15378"/>
        <dbReference type="ChEBI" id="CHEBI:30616"/>
        <dbReference type="ChEBI" id="CHEBI:43474"/>
        <dbReference type="ChEBI" id="CHEBI:456216"/>
        <dbReference type="EC" id="5.6.2.3"/>
    </reaction>
</comment>
<dbReference type="Pfam" id="PF00270">
    <property type="entry name" value="DEAD"/>
    <property type="match status" value="1"/>
</dbReference>
<dbReference type="EC" id="5.6.2.3" evidence="5"/>
<dbReference type="InterPro" id="IPR014001">
    <property type="entry name" value="Helicase_ATP-bd"/>
</dbReference>
<dbReference type="PROSITE" id="PS51193">
    <property type="entry name" value="HELICASE_ATP_BIND_2"/>
    <property type="match status" value="1"/>
</dbReference>
<dbReference type="SUPFAM" id="SSF52540">
    <property type="entry name" value="P-loop containing nucleoside triphosphate hydrolases"/>
    <property type="match status" value="1"/>
</dbReference>
<dbReference type="PANTHER" id="PTHR11472">
    <property type="entry name" value="DNA REPAIR DEAD HELICASE RAD3/XP-D SUBFAMILY MEMBER"/>
    <property type="match status" value="1"/>
</dbReference>
<comment type="cofactor">
    <cofactor evidence="1">
        <name>[4Fe-4S] cluster</name>
        <dbReference type="ChEBI" id="CHEBI:49883"/>
    </cofactor>
</comment>
<keyword evidence="3" id="KW-0378">Hydrolase</keyword>
<dbReference type="AlphaFoldDB" id="A0A6J7F9L4"/>
<dbReference type="GO" id="GO:0005524">
    <property type="term" value="F:ATP binding"/>
    <property type="evidence" value="ECO:0007669"/>
    <property type="project" value="UniProtKB-KW"/>
</dbReference>
<sequence length="652" mass="70264">MSEVDDVLEKVIESIGGERREGQHIMANAVAKTIQGHGHAIIQAGTGTGKSLGYLVPAAMAALANKEPVVIATATLALQRQLIDKDLPRMVEALSNELGRPVKYAVLKGRNNYICLQKLHGAIPDDESDSLFATQKNALADQVVAVRAWAENTQTGDRDEYDDEIDPRVWRSLTVGRRECVGESKCVYGEDCFTAKRRLEANDADIIITNHAMLAIDALENIPVLPEHGAVIIDEGHELVDRATSSLTSELSTYMVERSLSRARRLVDEATLVQLQDAMDAFEDAIAEAALDLPGPTRLKPIPQALTLALTLIRDSGHQVMTVLNANKEEKDPDSAAKLQQAKAAVEEMQDTAGSMLNANDFDVVWLDPGENRAPILRRAPLSIGGLLRESLFNKTPVVLTSATLTVAGGFDSLMSSLGLSASDVTTMDVGSPFDHAKQGILYVASELPPPDRDGVPMEALDTLAELIEAAGGRTLALFSSWRGVERAAEYLRVRLDNKKYPMLVQKRGDAVGTLVKNFADNPATTLLGTVSLWQGVDVPGESCICVVIDRIPFPRPDDPLISARQQAVDDAGGSGFRSISVPKAGLLLAQGVGRLIRGENDKGVVAVLDSRLANAGYAKSLRASLPPFWFTTDKDVVIGSLERLNEGFLNS</sequence>
<feature type="domain" description="Helicase ATP-binding" evidence="7">
    <location>
        <begin position="9"/>
        <end position="309"/>
    </location>
</feature>
<dbReference type="EMBL" id="CAFBMC010000010">
    <property type="protein sequence ID" value="CAB4890508.1"/>
    <property type="molecule type" value="Genomic_DNA"/>
</dbReference>
<dbReference type="Pfam" id="PF13307">
    <property type="entry name" value="Helicase_C_2"/>
    <property type="match status" value="1"/>
</dbReference>
<keyword evidence="4" id="KW-0067">ATP-binding</keyword>
<dbReference type="SMART" id="SM00491">
    <property type="entry name" value="HELICc2"/>
    <property type="match status" value="1"/>
</dbReference>
<dbReference type="InterPro" id="IPR045028">
    <property type="entry name" value="DinG/Rad3-like"/>
</dbReference>
<evidence type="ECO:0000256" key="3">
    <source>
        <dbReference type="ARBA" id="ARBA00022801"/>
    </source>
</evidence>
<evidence type="ECO:0000256" key="4">
    <source>
        <dbReference type="ARBA" id="ARBA00022840"/>
    </source>
</evidence>
<dbReference type="GO" id="GO:0003676">
    <property type="term" value="F:nucleic acid binding"/>
    <property type="evidence" value="ECO:0007669"/>
    <property type="project" value="InterPro"/>
</dbReference>
<dbReference type="GO" id="GO:0006139">
    <property type="term" value="P:nucleobase-containing compound metabolic process"/>
    <property type="evidence" value="ECO:0007669"/>
    <property type="project" value="InterPro"/>
</dbReference>
<dbReference type="PANTHER" id="PTHR11472:SF34">
    <property type="entry name" value="REGULATOR OF TELOMERE ELONGATION HELICASE 1"/>
    <property type="match status" value="1"/>
</dbReference>